<dbReference type="GO" id="GO:0005634">
    <property type="term" value="C:nucleus"/>
    <property type="evidence" value="ECO:0007669"/>
    <property type="project" value="TreeGrafter"/>
</dbReference>
<dbReference type="AlphaFoldDB" id="A0A670KM72"/>
<dbReference type="Gene3D" id="3.90.640.90">
    <property type="entry name" value="Anti-proliferative protein, N-terminal domain"/>
    <property type="match status" value="1"/>
</dbReference>
<dbReference type="InterPro" id="IPR002087">
    <property type="entry name" value="Anti_prolifrtn"/>
</dbReference>
<dbReference type="PANTHER" id="PTHR22978">
    <property type="entry name" value="B-CELL TRANSLOCATION GENE"/>
    <property type="match status" value="1"/>
</dbReference>
<dbReference type="GO" id="GO:0003730">
    <property type="term" value="F:mRNA 3'-UTR binding"/>
    <property type="evidence" value="ECO:0007669"/>
    <property type="project" value="Ensembl"/>
</dbReference>
<proteinExistence type="inferred from homology"/>
<evidence type="ECO:0000313" key="3">
    <source>
        <dbReference type="Ensembl" id="ENSPMRP00000035877.1"/>
    </source>
</evidence>
<reference evidence="3" key="2">
    <citation type="submission" date="2025-08" db="UniProtKB">
        <authorList>
            <consortium name="Ensembl"/>
        </authorList>
    </citation>
    <scope>IDENTIFICATION</scope>
</reference>
<keyword evidence="4" id="KW-1185">Reference proteome</keyword>
<dbReference type="PANTHER" id="PTHR22978:SF5">
    <property type="entry name" value="PROTEIN BTG4"/>
    <property type="match status" value="1"/>
</dbReference>
<dbReference type="GO" id="GO:0160021">
    <property type="term" value="P:maternal-to-zygotic transition of gene expression"/>
    <property type="evidence" value="ECO:0007669"/>
    <property type="project" value="Ensembl"/>
</dbReference>
<comment type="similarity">
    <text evidence="1">Belongs to the BTG family.</text>
</comment>
<dbReference type="SUPFAM" id="SSF160696">
    <property type="entry name" value="BTG domain-like"/>
    <property type="match status" value="1"/>
</dbReference>
<sequence length="240" mass="27769">MKDEIAATVFFITRLVKKHNVLTKQQMEKFASKLMAAMFEMYKSHWYPDKPSKGQAFRCIRINQFNPRDPLLERACLESNVDFSSLGLPKEMTIWVDPFDVCCRYGENNQPFTVAHFEEDKKDHDVPQLIRQAVDKAEALDCPSSICSDEEGATVEPQNIPTVSNPNSVYQVREQLPFQLWSQYPRRKLHVPDGSYQHPTSTCCLQCKGYKVCRPSSTFTGPRVDRYHWVNTENGTEMNY</sequence>
<evidence type="ECO:0000313" key="4">
    <source>
        <dbReference type="Proteomes" id="UP000472272"/>
    </source>
</evidence>
<dbReference type="Ensembl" id="ENSPMRT00000038022.1">
    <property type="protein sequence ID" value="ENSPMRP00000035877.1"/>
    <property type="gene ID" value="ENSPMRG00000023175.1"/>
</dbReference>
<gene>
    <name evidence="3" type="primary">BTG4</name>
</gene>
<dbReference type="InterPro" id="IPR036054">
    <property type="entry name" value="BTG-like_sf"/>
</dbReference>
<protein>
    <submittedName>
        <fullName evidence="3">BTG anti-proliferation factor 4</fullName>
    </submittedName>
</protein>
<dbReference type="Pfam" id="PF07742">
    <property type="entry name" value="BTG"/>
    <property type="match status" value="1"/>
</dbReference>
<organism evidence="3 4">
    <name type="scientific">Podarcis muralis</name>
    <name type="common">Wall lizard</name>
    <name type="synonym">Lacerta muralis</name>
    <dbReference type="NCBI Taxonomy" id="64176"/>
    <lineage>
        <taxon>Eukaryota</taxon>
        <taxon>Metazoa</taxon>
        <taxon>Chordata</taxon>
        <taxon>Craniata</taxon>
        <taxon>Vertebrata</taxon>
        <taxon>Euteleostomi</taxon>
        <taxon>Lepidosauria</taxon>
        <taxon>Squamata</taxon>
        <taxon>Bifurcata</taxon>
        <taxon>Unidentata</taxon>
        <taxon>Episquamata</taxon>
        <taxon>Laterata</taxon>
        <taxon>Lacertibaenia</taxon>
        <taxon>Lacertidae</taxon>
        <taxon>Podarcis</taxon>
    </lineage>
</organism>
<dbReference type="GeneTree" id="ENSGT00950000182952"/>
<dbReference type="GO" id="GO:0045930">
    <property type="term" value="P:negative regulation of mitotic cell cycle"/>
    <property type="evidence" value="ECO:0007669"/>
    <property type="project" value="Ensembl"/>
</dbReference>
<dbReference type="PROSITE" id="PS00960">
    <property type="entry name" value="BTG_1"/>
    <property type="match status" value="1"/>
</dbReference>
<name>A0A670KM72_PODMU</name>
<reference evidence="3" key="3">
    <citation type="submission" date="2025-09" db="UniProtKB">
        <authorList>
            <consortium name="Ensembl"/>
        </authorList>
    </citation>
    <scope>IDENTIFICATION</scope>
</reference>
<accession>A0A670KM72</accession>
<dbReference type="InterPro" id="IPR033332">
    <property type="entry name" value="BTG"/>
</dbReference>
<dbReference type="GO" id="GO:0005737">
    <property type="term" value="C:cytoplasm"/>
    <property type="evidence" value="ECO:0007669"/>
    <property type="project" value="TreeGrafter"/>
</dbReference>
<evidence type="ECO:0000259" key="2">
    <source>
        <dbReference type="PROSITE" id="PS00960"/>
    </source>
</evidence>
<dbReference type="Proteomes" id="UP000472272">
    <property type="component" value="Chromosome 15"/>
</dbReference>
<dbReference type="PRINTS" id="PR00310">
    <property type="entry name" value="ANTIPRLFBTG1"/>
</dbReference>
<feature type="domain" description="Anti-proliferative protein" evidence="2">
    <location>
        <begin position="42"/>
        <end position="62"/>
    </location>
</feature>
<evidence type="ECO:0000256" key="1">
    <source>
        <dbReference type="ARBA" id="ARBA00007989"/>
    </source>
</evidence>
<reference evidence="3 4" key="1">
    <citation type="journal article" date="2019" name="Proc. Natl. Acad. Sci. U.S.A.">
        <title>Regulatory changes in pterin and carotenoid genes underlie balanced color polymorphisms in the wall lizard.</title>
        <authorList>
            <person name="Andrade P."/>
            <person name="Pinho C."/>
            <person name="Perez I de Lanuza G."/>
            <person name="Afonso S."/>
            <person name="Brejcha J."/>
            <person name="Rubin C.J."/>
            <person name="Wallerman O."/>
            <person name="Pereira P."/>
            <person name="Sabatino S.J."/>
            <person name="Bellati A."/>
            <person name="Pellitteri-Rosa D."/>
            <person name="Bosakova Z."/>
            <person name="Bunikis I."/>
            <person name="Carretero M.A."/>
            <person name="Feiner N."/>
            <person name="Marsik P."/>
            <person name="Pauperio F."/>
            <person name="Salvi D."/>
            <person name="Soler L."/>
            <person name="While G.M."/>
            <person name="Uller T."/>
            <person name="Font E."/>
            <person name="Andersson L."/>
            <person name="Carneiro M."/>
        </authorList>
    </citation>
    <scope>NUCLEOTIDE SEQUENCE</scope>
</reference>
<dbReference type="FunFam" id="3.90.640.90:FF:000002">
    <property type="entry name" value="BTG anti-proliferation factor 4"/>
    <property type="match status" value="1"/>
</dbReference>
<dbReference type="SMART" id="SM00099">
    <property type="entry name" value="btg1"/>
    <property type="match status" value="1"/>
</dbReference>